<name>A0A0F9AX24_9ZZZZ</name>
<dbReference type="EMBL" id="LAZR01055228">
    <property type="protein sequence ID" value="KKK76846.1"/>
    <property type="molecule type" value="Genomic_DNA"/>
</dbReference>
<comment type="caution">
    <text evidence="1">The sequence shown here is derived from an EMBL/GenBank/DDBJ whole genome shotgun (WGS) entry which is preliminary data.</text>
</comment>
<organism evidence="1">
    <name type="scientific">marine sediment metagenome</name>
    <dbReference type="NCBI Taxonomy" id="412755"/>
    <lineage>
        <taxon>unclassified sequences</taxon>
        <taxon>metagenomes</taxon>
        <taxon>ecological metagenomes</taxon>
    </lineage>
</organism>
<accession>A0A0F9AX24</accession>
<sequence length="64" mass="7514">MKKAFILIIILFLSNGCAFHYKNQKGIKVKGKDFQTRAGTVEKGKAHFWSELEIWFPWRIKADE</sequence>
<proteinExistence type="predicted"/>
<reference evidence="1" key="1">
    <citation type="journal article" date="2015" name="Nature">
        <title>Complex archaea that bridge the gap between prokaryotes and eukaryotes.</title>
        <authorList>
            <person name="Spang A."/>
            <person name="Saw J.H."/>
            <person name="Jorgensen S.L."/>
            <person name="Zaremba-Niedzwiedzka K."/>
            <person name="Martijn J."/>
            <person name="Lind A.E."/>
            <person name="van Eijk R."/>
            <person name="Schleper C."/>
            <person name="Guy L."/>
            <person name="Ettema T.J."/>
        </authorList>
    </citation>
    <scope>NUCLEOTIDE SEQUENCE</scope>
</reference>
<gene>
    <name evidence="1" type="ORF">LCGC14_2859550</name>
</gene>
<dbReference type="AlphaFoldDB" id="A0A0F9AX24"/>
<evidence type="ECO:0000313" key="1">
    <source>
        <dbReference type="EMBL" id="KKK76846.1"/>
    </source>
</evidence>
<protein>
    <submittedName>
        <fullName evidence="1">Uncharacterized protein</fullName>
    </submittedName>
</protein>